<reference evidence="1 2" key="1">
    <citation type="journal article" date="2022" name="New Phytol.">
        <title>Ecological generalism drives hyperdiversity of secondary metabolite gene clusters in xylarialean endophytes.</title>
        <authorList>
            <person name="Franco M.E.E."/>
            <person name="Wisecaver J.H."/>
            <person name="Arnold A.E."/>
            <person name="Ju Y.M."/>
            <person name="Slot J.C."/>
            <person name="Ahrendt S."/>
            <person name="Moore L.P."/>
            <person name="Eastman K.E."/>
            <person name="Scott K."/>
            <person name="Konkel Z."/>
            <person name="Mondo S.J."/>
            <person name="Kuo A."/>
            <person name="Hayes R.D."/>
            <person name="Haridas S."/>
            <person name="Andreopoulos B."/>
            <person name="Riley R."/>
            <person name="LaButti K."/>
            <person name="Pangilinan J."/>
            <person name="Lipzen A."/>
            <person name="Amirebrahimi M."/>
            <person name="Yan J."/>
            <person name="Adam C."/>
            <person name="Keymanesh K."/>
            <person name="Ng V."/>
            <person name="Louie K."/>
            <person name="Northen T."/>
            <person name="Drula E."/>
            <person name="Henrissat B."/>
            <person name="Hsieh H.M."/>
            <person name="Youens-Clark K."/>
            <person name="Lutzoni F."/>
            <person name="Miadlikowska J."/>
            <person name="Eastwood D.C."/>
            <person name="Hamelin R.C."/>
            <person name="Grigoriev I.V."/>
            <person name="U'Ren J.M."/>
        </authorList>
    </citation>
    <scope>NUCLEOTIDE SEQUENCE [LARGE SCALE GENOMIC DNA]</scope>
    <source>
        <strain evidence="1 2">ER1909</strain>
    </source>
</reference>
<accession>A0ACC0CKG9</accession>
<organism evidence="1 2">
    <name type="scientific">Hypoxylon rubiginosum</name>
    <dbReference type="NCBI Taxonomy" id="110542"/>
    <lineage>
        <taxon>Eukaryota</taxon>
        <taxon>Fungi</taxon>
        <taxon>Dikarya</taxon>
        <taxon>Ascomycota</taxon>
        <taxon>Pezizomycotina</taxon>
        <taxon>Sordariomycetes</taxon>
        <taxon>Xylariomycetidae</taxon>
        <taxon>Xylariales</taxon>
        <taxon>Hypoxylaceae</taxon>
        <taxon>Hypoxylon</taxon>
    </lineage>
</organism>
<evidence type="ECO:0000313" key="2">
    <source>
        <dbReference type="Proteomes" id="UP001497680"/>
    </source>
</evidence>
<evidence type="ECO:0000313" key="1">
    <source>
        <dbReference type="EMBL" id="KAI6080894.1"/>
    </source>
</evidence>
<comment type="caution">
    <text evidence="1">The sequence shown here is derived from an EMBL/GenBank/DDBJ whole genome shotgun (WGS) entry which is preliminary data.</text>
</comment>
<keyword evidence="2" id="KW-1185">Reference proteome</keyword>
<sequence>MSFTLTRPYLFLHMQRRDIRSRIDGIPGSWRLYSRPIGELPPTINLVYVKIFRKTSGRQESIDHNLDSPDQVNPYRTVAKMATRRPQYIEAFTSTVIAFVVFLKKIVDDVGDPTIEKCLIQQFPNLLAPEIIYNLTDAEVRRITGKSHKLTAERAHATEKLHVLESIMAKS</sequence>
<protein>
    <submittedName>
        <fullName evidence="1">Uncharacterized protein</fullName>
    </submittedName>
</protein>
<name>A0ACC0CKG9_9PEZI</name>
<gene>
    <name evidence="1" type="ORF">F4821DRAFT_275494</name>
</gene>
<dbReference type="EMBL" id="MU394417">
    <property type="protein sequence ID" value="KAI6080894.1"/>
    <property type="molecule type" value="Genomic_DNA"/>
</dbReference>
<dbReference type="Proteomes" id="UP001497680">
    <property type="component" value="Unassembled WGS sequence"/>
</dbReference>
<proteinExistence type="predicted"/>